<feature type="domain" description="ABC transmembrane type-1" evidence="10">
    <location>
        <begin position="172"/>
        <end position="453"/>
    </location>
</feature>
<evidence type="ECO:0000256" key="3">
    <source>
        <dbReference type="ARBA" id="ARBA00022741"/>
    </source>
</evidence>
<dbReference type="InterPro" id="IPR005074">
    <property type="entry name" value="Peptidase_C39"/>
</dbReference>
<dbReference type="PANTHER" id="PTHR43394:SF1">
    <property type="entry name" value="ATP-BINDING CASSETTE SUB-FAMILY B MEMBER 10, MITOCHONDRIAL"/>
    <property type="match status" value="1"/>
</dbReference>
<evidence type="ECO:0000313" key="12">
    <source>
        <dbReference type="EMBL" id="MFC3193921.1"/>
    </source>
</evidence>
<dbReference type="SUPFAM" id="SSF52540">
    <property type="entry name" value="P-loop containing nucleoside triphosphate hydrolases"/>
    <property type="match status" value="1"/>
</dbReference>
<dbReference type="CDD" id="cd18571">
    <property type="entry name" value="ABC_6TM_peptidase_like"/>
    <property type="match status" value="1"/>
</dbReference>
<evidence type="ECO:0000256" key="5">
    <source>
        <dbReference type="ARBA" id="ARBA00022840"/>
    </source>
</evidence>
<dbReference type="SUPFAM" id="SSF90123">
    <property type="entry name" value="ABC transporter transmembrane region"/>
    <property type="match status" value="1"/>
</dbReference>
<feature type="transmembrane region" description="Helical" evidence="8">
    <location>
        <begin position="287"/>
        <end position="305"/>
    </location>
</feature>
<dbReference type="Pfam" id="PF00005">
    <property type="entry name" value="ABC_tran"/>
    <property type="match status" value="1"/>
</dbReference>
<keyword evidence="2 8" id="KW-0812">Transmembrane</keyword>
<dbReference type="Pfam" id="PF00664">
    <property type="entry name" value="ABC_membrane"/>
    <property type="match status" value="1"/>
</dbReference>
<dbReference type="InterPro" id="IPR011527">
    <property type="entry name" value="ABC1_TM_dom"/>
</dbReference>
<dbReference type="EMBL" id="JBHRTS010000003">
    <property type="protein sequence ID" value="MFC3193921.1"/>
    <property type="molecule type" value="Genomic_DNA"/>
</dbReference>
<dbReference type="PROSITE" id="PS00211">
    <property type="entry name" value="ABC_TRANSPORTER_1"/>
    <property type="match status" value="1"/>
</dbReference>
<protein>
    <submittedName>
        <fullName evidence="12">Peptidase domain-containing ABC transporter</fullName>
    </submittedName>
</protein>
<feature type="domain" description="ABC transporter" evidence="9">
    <location>
        <begin position="485"/>
        <end position="720"/>
    </location>
</feature>
<evidence type="ECO:0000256" key="2">
    <source>
        <dbReference type="ARBA" id="ARBA00022692"/>
    </source>
</evidence>
<evidence type="ECO:0000256" key="1">
    <source>
        <dbReference type="ARBA" id="ARBA00004651"/>
    </source>
</evidence>
<dbReference type="InterPro" id="IPR017871">
    <property type="entry name" value="ABC_transporter-like_CS"/>
</dbReference>
<keyword evidence="4" id="KW-0378">Hydrolase</keyword>
<keyword evidence="7 8" id="KW-0472">Membrane</keyword>
<dbReference type="InterPro" id="IPR027417">
    <property type="entry name" value="P-loop_NTPase"/>
</dbReference>
<evidence type="ECO:0000256" key="8">
    <source>
        <dbReference type="SAM" id="Phobius"/>
    </source>
</evidence>
<evidence type="ECO:0000256" key="7">
    <source>
        <dbReference type="ARBA" id="ARBA00023136"/>
    </source>
</evidence>
<dbReference type="InterPro" id="IPR039421">
    <property type="entry name" value="Type_1_exporter"/>
</dbReference>
<feature type="transmembrane region" description="Helical" evidence="8">
    <location>
        <begin position="311"/>
        <end position="329"/>
    </location>
</feature>
<proteinExistence type="predicted"/>
<dbReference type="InterPro" id="IPR003593">
    <property type="entry name" value="AAA+_ATPase"/>
</dbReference>
<comment type="subcellular location">
    <subcellularLocation>
        <location evidence="1">Cell membrane</location>
        <topology evidence="1">Multi-pass membrane protein</topology>
    </subcellularLocation>
</comment>
<organism evidence="12 13">
    <name type="scientific">Marinicella sediminis</name>
    <dbReference type="NCBI Taxonomy" id="1792834"/>
    <lineage>
        <taxon>Bacteria</taxon>
        <taxon>Pseudomonadati</taxon>
        <taxon>Pseudomonadota</taxon>
        <taxon>Gammaproteobacteria</taxon>
        <taxon>Lysobacterales</taxon>
        <taxon>Marinicellaceae</taxon>
        <taxon>Marinicella</taxon>
    </lineage>
</organism>
<keyword evidence="5" id="KW-0067">ATP-binding</keyword>
<dbReference type="RefSeq" id="WP_077412220.1">
    <property type="nucleotide sequence ID" value="NZ_JBHRTS010000003.1"/>
</dbReference>
<keyword evidence="13" id="KW-1185">Reference proteome</keyword>
<evidence type="ECO:0000259" key="11">
    <source>
        <dbReference type="PROSITE" id="PS50990"/>
    </source>
</evidence>
<dbReference type="Proteomes" id="UP001595533">
    <property type="component" value="Unassembled WGS sequence"/>
</dbReference>
<evidence type="ECO:0000256" key="4">
    <source>
        <dbReference type="ARBA" id="ARBA00022801"/>
    </source>
</evidence>
<dbReference type="PROSITE" id="PS50929">
    <property type="entry name" value="ABC_TM1F"/>
    <property type="match status" value="1"/>
</dbReference>
<accession>A0ABV7J742</accession>
<gene>
    <name evidence="12" type="ORF">ACFODZ_06685</name>
</gene>
<reference evidence="13" key="1">
    <citation type="journal article" date="2019" name="Int. J. Syst. Evol. Microbiol.">
        <title>The Global Catalogue of Microorganisms (GCM) 10K type strain sequencing project: providing services to taxonomists for standard genome sequencing and annotation.</title>
        <authorList>
            <consortium name="The Broad Institute Genomics Platform"/>
            <consortium name="The Broad Institute Genome Sequencing Center for Infectious Disease"/>
            <person name="Wu L."/>
            <person name="Ma J."/>
        </authorList>
    </citation>
    <scope>NUCLEOTIDE SEQUENCE [LARGE SCALE GENOMIC DNA]</scope>
    <source>
        <strain evidence="13">KCTC 42953</strain>
    </source>
</reference>
<name>A0ABV7J742_9GAMM</name>
<dbReference type="PROSITE" id="PS50990">
    <property type="entry name" value="PEPTIDASE_C39"/>
    <property type="match status" value="1"/>
</dbReference>
<dbReference type="Gene3D" id="1.20.1560.10">
    <property type="entry name" value="ABC transporter type 1, transmembrane domain"/>
    <property type="match status" value="1"/>
</dbReference>
<evidence type="ECO:0000259" key="10">
    <source>
        <dbReference type="PROSITE" id="PS50929"/>
    </source>
</evidence>
<keyword evidence="3" id="KW-0547">Nucleotide-binding</keyword>
<comment type="caution">
    <text evidence="12">The sequence shown here is derived from an EMBL/GenBank/DDBJ whole genome shotgun (WGS) entry which is preliminary data.</text>
</comment>
<dbReference type="Gene3D" id="3.40.50.300">
    <property type="entry name" value="P-loop containing nucleotide triphosphate hydrolases"/>
    <property type="match status" value="1"/>
</dbReference>
<dbReference type="SMART" id="SM00382">
    <property type="entry name" value="AAA"/>
    <property type="match status" value="1"/>
</dbReference>
<evidence type="ECO:0000259" key="9">
    <source>
        <dbReference type="PROSITE" id="PS50893"/>
    </source>
</evidence>
<feature type="transmembrane region" description="Helical" evidence="8">
    <location>
        <begin position="407"/>
        <end position="434"/>
    </location>
</feature>
<keyword evidence="6 8" id="KW-1133">Transmembrane helix</keyword>
<evidence type="ECO:0000313" key="13">
    <source>
        <dbReference type="Proteomes" id="UP001595533"/>
    </source>
</evidence>
<dbReference type="Pfam" id="PF03412">
    <property type="entry name" value="Peptidase_C39"/>
    <property type="match status" value="1"/>
</dbReference>
<evidence type="ECO:0000256" key="6">
    <source>
        <dbReference type="ARBA" id="ARBA00022989"/>
    </source>
</evidence>
<dbReference type="InterPro" id="IPR036640">
    <property type="entry name" value="ABC1_TM_sf"/>
</dbReference>
<dbReference type="PROSITE" id="PS50893">
    <property type="entry name" value="ABC_TRANSPORTER_2"/>
    <property type="match status" value="1"/>
</dbReference>
<dbReference type="InterPro" id="IPR003439">
    <property type="entry name" value="ABC_transporter-like_ATP-bd"/>
</dbReference>
<feature type="domain" description="Peptidase C39" evidence="11">
    <location>
        <begin position="9"/>
        <end position="129"/>
    </location>
</feature>
<feature type="transmembrane region" description="Helical" evidence="8">
    <location>
        <begin position="207"/>
        <end position="225"/>
    </location>
</feature>
<dbReference type="Gene3D" id="3.90.70.10">
    <property type="entry name" value="Cysteine proteinases"/>
    <property type="match status" value="1"/>
</dbReference>
<dbReference type="PANTHER" id="PTHR43394">
    <property type="entry name" value="ATP-DEPENDENT PERMEASE MDL1, MITOCHONDRIAL"/>
    <property type="match status" value="1"/>
</dbReference>
<sequence length="726" mass="82157">MTHFKLIKQTDMMSCGPTCLAMISQHYGRHFRQDFIETLCAIGKHGVSLFNLSQAAEKLGFRTLGVKLTTKQLAEHGDKPCILHWDDQHFVVAYKTKKNTFSIADPQYGKSRINQQQLEQHWVKNQDRQGFALLLEPTDHFYTADSETAEESVAAQPLGIWAKLKQHKKLLIQLVIGVLAITLINLIIPFLSQSLIDQGVALKDHKFIYLILIAQLVFIISRTSIEFIRSWILLHISTRINISILADFLLKMMRLSLSYFDRKNTGDILQRIADHERIEQLLTSHSLNTFFSLINLLVFGVVLWIYSGQIFLAFVIGSTLSLTWPLLFLHRRKHLDNEKFVHASKHQNHMLHIIHGMPEIKINQAETKKKWQWEKIQVNLFNIKSRLLMLEQGQQAGTILINEIKNIVIIFFSAQLVISGDITLGMLVAISFILGQLNAPIDQLLSFIPILQDAKLSFRRLTEIQNEPDESTQNPYQVKQLTGDISISNLTFAYPGFSPVLKDITLRIPAQKTTAIVGESGSGKTTLLKLLLKFYAPDSGVIEYGGMDVEHLPAELIRNQSGVVFQDGHVFDDTIAANVALSGATIDQQKLMHALTMANLLDDINKLPLKWQTVIGQNGQINLSKGQQQRLMIARSIYQDPAYLFYDEATSALDANNEKMIQNNLDVFVKNRTAVIIAHRLSTVRNADQIVVLKHGAVVESGNHDTLISQRGDYYYLVKNQLELGT</sequence>
<feature type="transmembrane region" description="Helical" evidence="8">
    <location>
        <begin position="170"/>
        <end position="195"/>
    </location>
</feature>